<keyword evidence="8 10" id="KW-0472">Membrane</keyword>
<feature type="transmembrane region" description="Helical" evidence="10">
    <location>
        <begin position="33"/>
        <end position="51"/>
    </location>
</feature>
<feature type="domain" description="Cation/H+ exchanger transmembrane" evidence="11">
    <location>
        <begin position="43"/>
        <end position="406"/>
    </location>
</feature>
<feature type="transmembrane region" description="Helical" evidence="10">
    <location>
        <begin position="209"/>
        <end position="230"/>
    </location>
</feature>
<evidence type="ECO:0000256" key="2">
    <source>
        <dbReference type="ARBA" id="ARBA00022448"/>
    </source>
</evidence>
<evidence type="ECO:0000256" key="10">
    <source>
        <dbReference type="SAM" id="Phobius"/>
    </source>
</evidence>
<keyword evidence="6" id="KW-0915">Sodium</keyword>
<dbReference type="EMBL" id="JAURUR010000001">
    <property type="protein sequence ID" value="MDP9763162.1"/>
    <property type="molecule type" value="Genomic_DNA"/>
</dbReference>
<feature type="transmembrane region" description="Helical" evidence="10">
    <location>
        <begin position="383"/>
        <end position="405"/>
    </location>
</feature>
<protein>
    <submittedName>
        <fullName evidence="12">Kef-type K+ transport system membrane component KefB</fullName>
    </submittedName>
</protein>
<feature type="transmembrane region" description="Helical" evidence="10">
    <location>
        <begin position="82"/>
        <end position="102"/>
    </location>
</feature>
<feature type="transmembrane region" description="Helical" evidence="10">
    <location>
        <begin position="114"/>
        <end position="135"/>
    </location>
</feature>
<evidence type="ECO:0000256" key="1">
    <source>
        <dbReference type="ARBA" id="ARBA00004141"/>
    </source>
</evidence>
<sequence>MNGTVRISPGQLTALTLLGGSSALAASSSHGELLFGLFWVVLAASLLGAAASRLGVPAVVGQVLAGIVIGPSLLNLVQPGDFFLTLAELGAIFLLFMVGLETRFKDLLAVGKEALLVAVLGIAFPLALGFGFGLWQDQSNVSALFVGTALVATSVGITAKVLQEIGVLDVRFAQVILGAAVIDDILGLTLLAVVASLGAGQGLTGAQVAVTLGLSVGFVALVLAVGIPLIRRLQPRLQQISLARAFNVAIVVGLGVAALSSVAGLAPIIGAFLAGMVLAEVKDEVEFESKVHAIEAFLAPVFFVVVGLQLDVAALGSAQVLIAGSVLTVLAVIGKVLGGVLGARSMGGRNALLVGLGMVPRGEVGLIVASLGLGAGIIAKTEYAQVILMVLLTTLLAPLVLRALLRGQPRAAAPSAA</sequence>
<dbReference type="Proteomes" id="UP001232163">
    <property type="component" value="Unassembled WGS sequence"/>
</dbReference>
<dbReference type="Gene3D" id="1.20.1530.20">
    <property type="match status" value="1"/>
</dbReference>
<feature type="transmembrane region" description="Helical" evidence="10">
    <location>
        <begin position="293"/>
        <end position="314"/>
    </location>
</feature>
<organism evidence="12 13">
    <name type="scientific">Deinococcus enclensis</name>
    <dbReference type="NCBI Taxonomy" id="1049582"/>
    <lineage>
        <taxon>Bacteria</taxon>
        <taxon>Thermotogati</taxon>
        <taxon>Deinococcota</taxon>
        <taxon>Deinococci</taxon>
        <taxon>Deinococcales</taxon>
        <taxon>Deinococcaceae</taxon>
        <taxon>Deinococcus</taxon>
    </lineage>
</organism>
<keyword evidence="5 10" id="KW-1133">Transmembrane helix</keyword>
<keyword evidence="3" id="KW-0050">Antiport</keyword>
<dbReference type="Pfam" id="PF00999">
    <property type="entry name" value="Na_H_Exchanger"/>
    <property type="match status" value="1"/>
</dbReference>
<feature type="transmembrane region" description="Helical" evidence="10">
    <location>
        <begin position="58"/>
        <end position="76"/>
    </location>
</feature>
<accession>A0ABT9M9A9</accession>
<dbReference type="RefSeq" id="WP_307463957.1">
    <property type="nucleotide sequence ID" value="NZ_JAURUR010000001.1"/>
</dbReference>
<keyword evidence="2" id="KW-0813">Transport</keyword>
<evidence type="ECO:0000256" key="8">
    <source>
        <dbReference type="ARBA" id="ARBA00023136"/>
    </source>
</evidence>
<evidence type="ECO:0000256" key="6">
    <source>
        <dbReference type="ARBA" id="ARBA00023053"/>
    </source>
</evidence>
<feature type="transmembrane region" description="Helical" evidence="10">
    <location>
        <begin position="320"/>
        <end position="341"/>
    </location>
</feature>
<keyword evidence="13" id="KW-1185">Reference proteome</keyword>
<evidence type="ECO:0000256" key="4">
    <source>
        <dbReference type="ARBA" id="ARBA00022692"/>
    </source>
</evidence>
<feature type="transmembrane region" description="Helical" evidence="10">
    <location>
        <begin position="175"/>
        <end position="197"/>
    </location>
</feature>
<evidence type="ECO:0000256" key="3">
    <source>
        <dbReference type="ARBA" id="ARBA00022449"/>
    </source>
</evidence>
<dbReference type="PANTHER" id="PTHR43562">
    <property type="entry name" value="NAPA-TYPE SODIUM/HYDROGEN ANTIPORTER"/>
    <property type="match status" value="1"/>
</dbReference>
<comment type="subcellular location">
    <subcellularLocation>
        <location evidence="1">Membrane</location>
        <topology evidence="1">Multi-pass membrane protein</topology>
    </subcellularLocation>
</comment>
<dbReference type="InterPro" id="IPR038770">
    <property type="entry name" value="Na+/solute_symporter_sf"/>
</dbReference>
<dbReference type="InterPro" id="IPR006153">
    <property type="entry name" value="Cation/H_exchanger_TM"/>
</dbReference>
<evidence type="ECO:0000256" key="5">
    <source>
        <dbReference type="ARBA" id="ARBA00022989"/>
    </source>
</evidence>
<evidence type="ECO:0000256" key="9">
    <source>
        <dbReference type="ARBA" id="ARBA00023201"/>
    </source>
</evidence>
<gene>
    <name evidence="12" type="ORF">QO006_000575</name>
</gene>
<name>A0ABT9M9A9_9DEIO</name>
<keyword evidence="7" id="KW-0406">Ion transport</keyword>
<evidence type="ECO:0000313" key="13">
    <source>
        <dbReference type="Proteomes" id="UP001232163"/>
    </source>
</evidence>
<evidence type="ECO:0000256" key="7">
    <source>
        <dbReference type="ARBA" id="ARBA00023065"/>
    </source>
</evidence>
<feature type="transmembrane region" description="Helical" evidence="10">
    <location>
        <begin position="353"/>
        <end position="377"/>
    </location>
</feature>
<feature type="transmembrane region" description="Helical" evidence="10">
    <location>
        <begin position="141"/>
        <end position="163"/>
    </location>
</feature>
<evidence type="ECO:0000259" key="11">
    <source>
        <dbReference type="Pfam" id="PF00999"/>
    </source>
</evidence>
<proteinExistence type="predicted"/>
<reference evidence="12 13" key="1">
    <citation type="submission" date="2023-07" db="EMBL/GenBank/DDBJ databases">
        <title>Genomic Encyclopedia of Type Strains, Phase IV (KMG-IV): sequencing the most valuable type-strain genomes for metagenomic binning, comparative biology and taxonomic classification.</title>
        <authorList>
            <person name="Goeker M."/>
        </authorList>
    </citation>
    <scope>NUCLEOTIDE SEQUENCE [LARGE SCALE GENOMIC DNA]</scope>
    <source>
        <strain evidence="12 13">NIO-1023</strain>
    </source>
</reference>
<keyword evidence="9" id="KW-0739">Sodium transport</keyword>
<evidence type="ECO:0000313" key="12">
    <source>
        <dbReference type="EMBL" id="MDP9763162.1"/>
    </source>
</evidence>
<comment type="caution">
    <text evidence="12">The sequence shown here is derived from an EMBL/GenBank/DDBJ whole genome shotgun (WGS) entry which is preliminary data.</text>
</comment>
<dbReference type="PANTHER" id="PTHR43562:SF3">
    <property type="entry name" value="SODIUM ION_PROTON EXCHANGER (EUROFUNG)"/>
    <property type="match status" value="1"/>
</dbReference>
<keyword evidence="4 10" id="KW-0812">Transmembrane</keyword>